<accession>E4NCQ0</accession>
<dbReference type="Proteomes" id="UP000007076">
    <property type="component" value="Chromosome"/>
</dbReference>
<proteinExistence type="predicted"/>
<gene>
    <name evidence="3" type="ordered locus">KSE_31710</name>
</gene>
<feature type="transmembrane region" description="Helical" evidence="2">
    <location>
        <begin position="107"/>
        <end position="127"/>
    </location>
</feature>
<feature type="region of interest" description="Disordered" evidence="1">
    <location>
        <begin position="1"/>
        <end position="26"/>
    </location>
</feature>
<dbReference type="PATRIC" id="fig|452652.3.peg.3184"/>
<keyword evidence="2" id="KW-0472">Membrane</keyword>
<feature type="transmembrane region" description="Helical" evidence="2">
    <location>
        <begin position="380"/>
        <end position="400"/>
    </location>
</feature>
<keyword evidence="2" id="KW-1133">Transmembrane helix</keyword>
<evidence type="ECO:0000313" key="4">
    <source>
        <dbReference type="Proteomes" id="UP000007076"/>
    </source>
</evidence>
<feature type="transmembrane region" description="Helical" evidence="2">
    <location>
        <begin position="309"/>
        <end position="333"/>
    </location>
</feature>
<dbReference type="AlphaFoldDB" id="E4NCQ0"/>
<dbReference type="HOGENOM" id="CLU_466027_0_0_11"/>
<feature type="region of interest" description="Disordered" evidence="1">
    <location>
        <begin position="513"/>
        <end position="540"/>
    </location>
</feature>
<dbReference type="eggNOG" id="ENOG5033QF0">
    <property type="taxonomic scope" value="Bacteria"/>
</dbReference>
<evidence type="ECO:0000256" key="1">
    <source>
        <dbReference type="SAM" id="MobiDB-lite"/>
    </source>
</evidence>
<evidence type="ECO:0008006" key="5">
    <source>
        <dbReference type="Google" id="ProtNLM"/>
    </source>
</evidence>
<sequence length="585" mass="62319">MTKDDDVTISTAPPAPPRHRRLLGSAGSDGKLGTTLVGLLGEGLVSMAAALLMLGLSVNVELNPMTRVGAVSGLAGLQFYYLLLIGAVLLVAIPLMRRWRALPVRMVSAALAGLATGLTAAGIALALRGSDWPLNGSSGDAGSLQAWATAIVDGRPLDPAYPPLFPHLMALVSQTVTDGRMGLALKVLELVFIAGMGPVAYLCWRTVLPPLWALGIGVTSALPMMQPYKPYTNIVLVALVPLLAKLFQLLQRSALLPRRTAALAGGALGVTTGLLFLLYSGWFVWSALGVCLLVPAVLFRTWRGHGVRALVTSLVTLGTTLVGFLLVAGAYLYQLLTAAGTAVDRYCYFDTYTEPTYFVMWRDDLPGSDAMSTWPLPGELGGVGLFSLLLLLGLGVALAVGARNAVVWVAGACAASAMLMRYWFASHMERDQAVMLYPRTSAQMLYCLLVLTGVAAYLLAERYRARRAGLREEDAPAHAGQWLVGRRFVLAAVCALGLLYGMAGSSTAAKYMPEDPDRGSAGQLAWHSHSQQNDNGKCSPYAPNGKCAPSAWDLHAPIEKPVDTGKLGCWTTNPYPLRPWMALVK</sequence>
<keyword evidence="4" id="KW-1185">Reference proteome</keyword>
<feature type="transmembrane region" description="Helical" evidence="2">
    <location>
        <begin position="234"/>
        <end position="250"/>
    </location>
</feature>
<feature type="transmembrane region" description="Helical" evidence="2">
    <location>
        <begin position="443"/>
        <end position="460"/>
    </location>
</feature>
<feature type="transmembrane region" description="Helical" evidence="2">
    <location>
        <begin position="183"/>
        <end position="204"/>
    </location>
</feature>
<evidence type="ECO:0000313" key="3">
    <source>
        <dbReference type="EMBL" id="BAJ28981.1"/>
    </source>
</evidence>
<feature type="transmembrane region" description="Helical" evidence="2">
    <location>
        <begin position="285"/>
        <end position="302"/>
    </location>
</feature>
<keyword evidence="2" id="KW-0812">Transmembrane</keyword>
<protein>
    <recommendedName>
        <fullName evidence="5">Galactan 5-O-arabinofuranosyltransferase</fullName>
    </recommendedName>
</protein>
<evidence type="ECO:0000256" key="2">
    <source>
        <dbReference type="SAM" id="Phobius"/>
    </source>
</evidence>
<name>E4NCQ0_KITSK</name>
<dbReference type="EMBL" id="AP010968">
    <property type="protein sequence ID" value="BAJ28981.1"/>
    <property type="molecule type" value="Genomic_DNA"/>
</dbReference>
<feature type="transmembrane region" description="Helical" evidence="2">
    <location>
        <begin position="78"/>
        <end position="95"/>
    </location>
</feature>
<dbReference type="KEGG" id="ksk:KSE_31710"/>
<feature type="transmembrane region" description="Helical" evidence="2">
    <location>
        <begin position="36"/>
        <end position="58"/>
    </location>
</feature>
<feature type="transmembrane region" description="Helical" evidence="2">
    <location>
        <begin position="405"/>
        <end position="423"/>
    </location>
</feature>
<reference evidence="3 4" key="1">
    <citation type="journal article" date="2010" name="DNA Res.">
        <title>Genome sequence of Kitasatospora setae NBRC 14216T: an evolutionary snapshot of the family Streptomycetaceae.</title>
        <authorList>
            <person name="Ichikawa N."/>
            <person name="Oguchi A."/>
            <person name="Ikeda H."/>
            <person name="Ishikawa J."/>
            <person name="Kitani S."/>
            <person name="Watanabe Y."/>
            <person name="Nakamura S."/>
            <person name="Katano Y."/>
            <person name="Kishi E."/>
            <person name="Sasagawa M."/>
            <person name="Ankai A."/>
            <person name="Fukui S."/>
            <person name="Hashimoto Y."/>
            <person name="Kamata S."/>
            <person name="Otoguro M."/>
            <person name="Tanikawa S."/>
            <person name="Nihira T."/>
            <person name="Horinouchi S."/>
            <person name="Ohnishi Y."/>
            <person name="Hayakawa M."/>
            <person name="Kuzuyama T."/>
            <person name="Arisawa A."/>
            <person name="Nomoto F."/>
            <person name="Miura H."/>
            <person name="Takahashi Y."/>
            <person name="Fujita N."/>
        </authorList>
    </citation>
    <scope>NUCLEOTIDE SEQUENCE [LARGE SCALE GENOMIC DNA]</scope>
    <source>
        <strain evidence="4">ATCC 33774 / DSM 43861 / JCM 3304 / KCC A-0304 / NBRC 14216 / KM-6054</strain>
    </source>
</reference>
<organism evidence="3 4">
    <name type="scientific">Kitasatospora setae (strain ATCC 33774 / DSM 43861 / JCM 3304 / KCC A-0304 / NBRC 14216 / KM-6054)</name>
    <name type="common">Streptomyces setae</name>
    <dbReference type="NCBI Taxonomy" id="452652"/>
    <lineage>
        <taxon>Bacteria</taxon>
        <taxon>Bacillati</taxon>
        <taxon>Actinomycetota</taxon>
        <taxon>Actinomycetes</taxon>
        <taxon>Kitasatosporales</taxon>
        <taxon>Streptomycetaceae</taxon>
        <taxon>Kitasatospora</taxon>
    </lineage>
</organism>
<feature type="transmembrane region" description="Helical" evidence="2">
    <location>
        <begin position="488"/>
        <end position="509"/>
    </location>
</feature>